<dbReference type="PANTHER" id="PTHR13647:SF4">
    <property type="entry name" value="INSULIN-LIKE PEPTIDE 1-RELATED"/>
    <property type="match status" value="1"/>
</dbReference>
<accession>A0AAU9UF14</accession>
<dbReference type="GO" id="GO:0005576">
    <property type="term" value="C:extracellular region"/>
    <property type="evidence" value="ECO:0007669"/>
    <property type="project" value="UniProtKB-SubCell"/>
</dbReference>
<comment type="subcellular location">
    <subcellularLocation>
        <location evidence="6">Secreted</location>
    </subcellularLocation>
</comment>
<evidence type="ECO:0000313" key="10">
    <source>
        <dbReference type="Proteomes" id="UP001153954"/>
    </source>
</evidence>
<evidence type="ECO:0000259" key="8">
    <source>
        <dbReference type="SMART" id="SM00078"/>
    </source>
</evidence>
<dbReference type="CDD" id="cd04366">
    <property type="entry name" value="IlGF_insulin_bombyxin_like"/>
    <property type="match status" value="1"/>
</dbReference>
<dbReference type="InterPro" id="IPR022352">
    <property type="entry name" value="Ins/IGF/rlx"/>
</dbReference>
<keyword evidence="10" id="KW-1185">Reference proteome</keyword>
<dbReference type="PROSITE" id="PS00262">
    <property type="entry name" value="INSULIN"/>
    <property type="match status" value="1"/>
</dbReference>
<evidence type="ECO:0000256" key="5">
    <source>
        <dbReference type="ARBA" id="ARBA00023157"/>
    </source>
</evidence>
<feature type="chain" id="PRO_5043672971" description="Insulin-like domain-containing protein" evidence="7">
    <location>
        <begin position="20"/>
        <end position="99"/>
    </location>
</feature>
<dbReference type="InterPro" id="IPR022353">
    <property type="entry name" value="Insulin_CS"/>
</dbReference>
<keyword evidence="4 7" id="KW-0732">Signal</keyword>
<dbReference type="SUPFAM" id="SSF56994">
    <property type="entry name" value="Insulin-like"/>
    <property type="match status" value="1"/>
</dbReference>
<evidence type="ECO:0000313" key="9">
    <source>
        <dbReference type="EMBL" id="CAH2096501.1"/>
    </source>
</evidence>
<dbReference type="Proteomes" id="UP001153954">
    <property type="component" value="Unassembled WGS sequence"/>
</dbReference>
<protein>
    <recommendedName>
        <fullName evidence="8">Insulin-like domain-containing protein</fullName>
    </recommendedName>
</protein>
<feature type="domain" description="Insulin-like" evidence="8">
    <location>
        <begin position="24"/>
        <end position="96"/>
    </location>
</feature>
<comment type="caution">
    <text evidence="9">The sequence shown here is derived from an EMBL/GenBank/DDBJ whole genome shotgun (WGS) entry which is preliminary data.</text>
</comment>
<dbReference type="Pfam" id="PF00049">
    <property type="entry name" value="Insulin"/>
    <property type="match status" value="1"/>
</dbReference>
<dbReference type="GO" id="GO:0005179">
    <property type="term" value="F:hormone activity"/>
    <property type="evidence" value="ECO:0007669"/>
    <property type="project" value="InterPro"/>
</dbReference>
<dbReference type="InterPro" id="IPR016179">
    <property type="entry name" value="Insulin-like"/>
</dbReference>
<comment type="similarity">
    <text evidence="1 6">Belongs to the insulin family.</text>
</comment>
<dbReference type="InterPro" id="IPR036438">
    <property type="entry name" value="Insulin-like_sf"/>
</dbReference>
<evidence type="ECO:0000256" key="7">
    <source>
        <dbReference type="SAM" id="SignalP"/>
    </source>
</evidence>
<dbReference type="PRINTS" id="PR00276">
    <property type="entry name" value="INSULINFAMLY"/>
</dbReference>
<dbReference type="SMART" id="SM00078">
    <property type="entry name" value="IlGF"/>
    <property type="match status" value="1"/>
</dbReference>
<feature type="signal peptide" evidence="7">
    <location>
        <begin position="1"/>
        <end position="19"/>
    </location>
</feature>
<dbReference type="EMBL" id="CAKOGL010000016">
    <property type="protein sequence ID" value="CAH2096501.1"/>
    <property type="molecule type" value="Genomic_DNA"/>
</dbReference>
<evidence type="ECO:0000256" key="1">
    <source>
        <dbReference type="ARBA" id="ARBA00009034"/>
    </source>
</evidence>
<gene>
    <name evidence="9" type="ORF">EEDITHA_LOCUS11836</name>
</gene>
<comment type="subunit">
    <text evidence="2">Heterodimer of a B chain and an A chain linked by two disulfide bonds.</text>
</comment>
<evidence type="ECO:0000256" key="3">
    <source>
        <dbReference type="ARBA" id="ARBA00022685"/>
    </source>
</evidence>
<sequence>MKMSIVILALLSIVALAVCQNDAQVYCGRRLATAIALFCNGNLIKRSVIYYGNSLDEASWPWMPSHRAHSLGRHKRGVVAECCEKPCKIEELLSYCGDD</sequence>
<dbReference type="Gene3D" id="1.10.100.10">
    <property type="entry name" value="Insulin-like"/>
    <property type="match status" value="1"/>
</dbReference>
<dbReference type="AlphaFoldDB" id="A0AAU9UF14"/>
<evidence type="ECO:0000256" key="2">
    <source>
        <dbReference type="ARBA" id="ARBA00011207"/>
    </source>
</evidence>
<organism evidence="9 10">
    <name type="scientific">Euphydryas editha</name>
    <name type="common">Edith's checkerspot</name>
    <dbReference type="NCBI Taxonomy" id="104508"/>
    <lineage>
        <taxon>Eukaryota</taxon>
        <taxon>Metazoa</taxon>
        <taxon>Ecdysozoa</taxon>
        <taxon>Arthropoda</taxon>
        <taxon>Hexapoda</taxon>
        <taxon>Insecta</taxon>
        <taxon>Pterygota</taxon>
        <taxon>Neoptera</taxon>
        <taxon>Endopterygota</taxon>
        <taxon>Lepidoptera</taxon>
        <taxon>Glossata</taxon>
        <taxon>Ditrysia</taxon>
        <taxon>Papilionoidea</taxon>
        <taxon>Nymphalidae</taxon>
        <taxon>Nymphalinae</taxon>
        <taxon>Euphydryas</taxon>
    </lineage>
</organism>
<evidence type="ECO:0000256" key="4">
    <source>
        <dbReference type="ARBA" id="ARBA00022729"/>
    </source>
</evidence>
<dbReference type="PANTHER" id="PTHR13647">
    <property type="entry name" value="INSULIN-LIKE PEPTIDE 2-RELATED"/>
    <property type="match status" value="1"/>
</dbReference>
<name>A0AAU9UF14_EUPED</name>
<reference evidence="9" key="1">
    <citation type="submission" date="2022-03" db="EMBL/GenBank/DDBJ databases">
        <authorList>
            <person name="Tunstrom K."/>
        </authorList>
    </citation>
    <scope>NUCLEOTIDE SEQUENCE</scope>
</reference>
<proteinExistence type="inferred from homology"/>
<keyword evidence="6" id="KW-0964">Secreted</keyword>
<keyword evidence="5" id="KW-1015">Disulfide bond</keyword>
<keyword evidence="3" id="KW-0165">Cleavage on pair of basic residues</keyword>
<evidence type="ECO:0000256" key="6">
    <source>
        <dbReference type="RuleBase" id="RU000406"/>
    </source>
</evidence>